<evidence type="ECO:0000259" key="1">
    <source>
        <dbReference type="PROSITE" id="PS50304"/>
    </source>
</evidence>
<reference evidence="2 3" key="1">
    <citation type="submission" date="2023-11" db="EMBL/GenBank/DDBJ databases">
        <title>Halocaridina rubra genome assembly.</title>
        <authorList>
            <person name="Smith C."/>
        </authorList>
    </citation>
    <scope>NUCLEOTIDE SEQUENCE [LARGE SCALE GENOMIC DNA]</scope>
    <source>
        <strain evidence="2">EP-1</strain>
        <tissue evidence="2">Whole</tissue>
    </source>
</reference>
<dbReference type="SMART" id="SM00333">
    <property type="entry name" value="TUDOR"/>
    <property type="match status" value="1"/>
</dbReference>
<evidence type="ECO:0000313" key="3">
    <source>
        <dbReference type="Proteomes" id="UP001381693"/>
    </source>
</evidence>
<dbReference type="InterPro" id="IPR002999">
    <property type="entry name" value="Tudor"/>
</dbReference>
<dbReference type="Gene3D" id="2.30.30.140">
    <property type="match status" value="1"/>
</dbReference>
<comment type="caution">
    <text evidence="2">The sequence shown here is derived from an EMBL/GenBank/DDBJ whole genome shotgun (WGS) entry which is preliminary data.</text>
</comment>
<dbReference type="PROSITE" id="PS50304">
    <property type="entry name" value="TUDOR"/>
    <property type="match status" value="1"/>
</dbReference>
<protein>
    <recommendedName>
        <fullName evidence="1">Tudor domain-containing protein</fullName>
    </recommendedName>
</protein>
<dbReference type="Gene3D" id="2.40.50.90">
    <property type="match status" value="1"/>
</dbReference>
<dbReference type="Pfam" id="PF00567">
    <property type="entry name" value="TUDOR"/>
    <property type="match status" value="1"/>
</dbReference>
<dbReference type="PANTHER" id="PTHR16442:SF1">
    <property type="entry name" value="RING FINGER PROTEIN 17"/>
    <property type="match status" value="1"/>
</dbReference>
<dbReference type="EMBL" id="JAXCGZ010004123">
    <property type="protein sequence ID" value="KAK7082234.1"/>
    <property type="molecule type" value="Genomic_DNA"/>
</dbReference>
<sequence length="208" mass="24251">MQEHYAKSSKSLKVKGGFPVGSYWAVRDDSGTWYRGMIIPRGEVSCGQMNKCDNAREKVKVRYVDCGREETVDIKQIRRLHKDFRKMQILALRCSLHQVYPKSKWMVDPWAKASTDAFLEKCGGLMATLKAHFVLRNQLTEMYEVELHSEEGININKFMVKTGFAVLRLQNRGEKLEMFNWILYRLVTLQNPFSSLITLYFVKLDWLG</sequence>
<dbReference type="Proteomes" id="UP001381693">
    <property type="component" value="Unassembled WGS sequence"/>
</dbReference>
<accession>A0AAN8XQ74</accession>
<evidence type="ECO:0000313" key="2">
    <source>
        <dbReference type="EMBL" id="KAK7082234.1"/>
    </source>
</evidence>
<dbReference type="PANTHER" id="PTHR16442">
    <property type="entry name" value="RING FINGER PROTEIN 17"/>
    <property type="match status" value="1"/>
</dbReference>
<proteinExistence type="predicted"/>
<keyword evidence="3" id="KW-1185">Reference proteome</keyword>
<organism evidence="2 3">
    <name type="scientific">Halocaridina rubra</name>
    <name type="common">Hawaiian red shrimp</name>
    <dbReference type="NCBI Taxonomy" id="373956"/>
    <lineage>
        <taxon>Eukaryota</taxon>
        <taxon>Metazoa</taxon>
        <taxon>Ecdysozoa</taxon>
        <taxon>Arthropoda</taxon>
        <taxon>Crustacea</taxon>
        <taxon>Multicrustacea</taxon>
        <taxon>Malacostraca</taxon>
        <taxon>Eumalacostraca</taxon>
        <taxon>Eucarida</taxon>
        <taxon>Decapoda</taxon>
        <taxon>Pleocyemata</taxon>
        <taxon>Caridea</taxon>
        <taxon>Atyoidea</taxon>
        <taxon>Atyidae</taxon>
        <taxon>Halocaridina</taxon>
    </lineage>
</organism>
<name>A0AAN8XQ74_HALRR</name>
<dbReference type="AlphaFoldDB" id="A0AAN8XQ74"/>
<dbReference type="InterPro" id="IPR035437">
    <property type="entry name" value="SNase_OB-fold_sf"/>
</dbReference>
<feature type="domain" description="Tudor" evidence="1">
    <location>
        <begin position="17"/>
        <end position="87"/>
    </location>
</feature>
<dbReference type="SUPFAM" id="SSF63748">
    <property type="entry name" value="Tudor/PWWP/MBT"/>
    <property type="match status" value="1"/>
</dbReference>
<gene>
    <name evidence="2" type="ORF">SK128_013138</name>
</gene>
<dbReference type="GO" id="GO:0005737">
    <property type="term" value="C:cytoplasm"/>
    <property type="evidence" value="ECO:0007669"/>
    <property type="project" value="UniProtKB-ARBA"/>
</dbReference>